<dbReference type="GO" id="GO:0009279">
    <property type="term" value="C:cell outer membrane"/>
    <property type="evidence" value="ECO:0007669"/>
    <property type="project" value="UniProtKB-SubCell"/>
</dbReference>
<evidence type="ECO:0000256" key="4">
    <source>
        <dbReference type="ARBA" id="ARBA00023136"/>
    </source>
</evidence>
<keyword evidence="3" id="KW-0732">Signal</keyword>
<name>A0A173MHT6_9BACT</name>
<dbReference type="Pfam" id="PF07980">
    <property type="entry name" value="SusD_RagB"/>
    <property type="match status" value="1"/>
</dbReference>
<organism evidence="8 9">
    <name type="scientific">Filimonas lacunae</name>
    <dbReference type="NCBI Taxonomy" id="477680"/>
    <lineage>
        <taxon>Bacteria</taxon>
        <taxon>Pseudomonadati</taxon>
        <taxon>Bacteroidota</taxon>
        <taxon>Chitinophagia</taxon>
        <taxon>Chitinophagales</taxon>
        <taxon>Chitinophagaceae</taxon>
        <taxon>Filimonas</taxon>
    </lineage>
</organism>
<evidence type="ECO:0000313" key="9">
    <source>
        <dbReference type="Proteomes" id="UP000186917"/>
    </source>
</evidence>
<evidence type="ECO:0000313" key="8">
    <source>
        <dbReference type="EMBL" id="SIS95715.1"/>
    </source>
</evidence>
<dbReference type="SUPFAM" id="SSF48452">
    <property type="entry name" value="TPR-like"/>
    <property type="match status" value="1"/>
</dbReference>
<dbReference type="AlphaFoldDB" id="A0A173MHT6"/>
<protein>
    <submittedName>
        <fullName evidence="8">SusD family protein</fullName>
    </submittedName>
</protein>
<evidence type="ECO:0000256" key="1">
    <source>
        <dbReference type="ARBA" id="ARBA00004442"/>
    </source>
</evidence>
<comment type="similarity">
    <text evidence="2">Belongs to the SusD family.</text>
</comment>
<dbReference type="RefSeq" id="WP_076377982.1">
    <property type="nucleotide sequence ID" value="NZ_AP017422.1"/>
</dbReference>
<dbReference type="PROSITE" id="PS51257">
    <property type="entry name" value="PROKAR_LIPOPROTEIN"/>
    <property type="match status" value="1"/>
</dbReference>
<reference evidence="8" key="1">
    <citation type="submission" date="2017-01" db="EMBL/GenBank/DDBJ databases">
        <authorList>
            <person name="Mah S.A."/>
            <person name="Swanson W.J."/>
            <person name="Moy G.W."/>
            <person name="Vacquier V.D."/>
        </authorList>
    </citation>
    <scope>NUCLEOTIDE SEQUENCE [LARGE SCALE GENOMIC DNA]</scope>
    <source>
        <strain evidence="8">DSM 21054</strain>
    </source>
</reference>
<dbReference type="EMBL" id="FTOR01000002">
    <property type="protein sequence ID" value="SIS95715.1"/>
    <property type="molecule type" value="Genomic_DNA"/>
</dbReference>
<dbReference type="KEGG" id="fln:FLA_3070"/>
<keyword evidence="4" id="KW-0472">Membrane</keyword>
<keyword evidence="9" id="KW-1185">Reference proteome</keyword>
<dbReference type="Proteomes" id="UP000186917">
    <property type="component" value="Unassembled WGS sequence"/>
</dbReference>
<dbReference type="InterPro" id="IPR012944">
    <property type="entry name" value="SusD_RagB_dom"/>
</dbReference>
<feature type="domain" description="RagB/SusD" evidence="6">
    <location>
        <begin position="317"/>
        <end position="399"/>
    </location>
</feature>
<keyword evidence="5" id="KW-0998">Cell outer membrane</keyword>
<dbReference type="Pfam" id="PF14322">
    <property type="entry name" value="SusD-like_3"/>
    <property type="match status" value="1"/>
</dbReference>
<dbReference type="OrthoDB" id="697229at2"/>
<evidence type="ECO:0000259" key="6">
    <source>
        <dbReference type="Pfam" id="PF07980"/>
    </source>
</evidence>
<evidence type="ECO:0000256" key="5">
    <source>
        <dbReference type="ARBA" id="ARBA00023237"/>
    </source>
</evidence>
<comment type="subcellular location">
    <subcellularLocation>
        <location evidence="1">Cell outer membrane</location>
    </subcellularLocation>
</comment>
<proteinExistence type="inferred from homology"/>
<sequence length="438" mass="49238">MNKIKLYITACFLLLTAASCKKYLDIQPAGRVIPRTADDFRGLLTFAYSSFPTHKSLLALRTDELVLDEYATDYPAMKDIYSWKDANPDNLTVQFPYVQFYKAIFNANHVIAEVENEAGKTTETAQIKGEAYLLRAYSHFELLNLYAKPYNKATASTDRGVPVSVKIDLEQNYAPATVEAVYAQILADIAAGRELLNVDSFEAGKNYRFTTRAALALLARVRAFRGEWDQALTLSTDALAINNKLENLNSSKVLPIHYQSVENIMSMEKAFDLGSIAMISSHLLGIYDQQNDLRFPLYFSKSGGDYVSLKGNSDALKISFRNGELYLLQAEAAARTNNLPTARESLLQLKASRLKPAYYQTEATRIAGLDQAALIQEILNERERELALEGHRWYDLRRTGQPSLVHSLAGEDFTLQQNDPRYTLRFPKDALANNPNLQ</sequence>
<evidence type="ECO:0000259" key="7">
    <source>
        <dbReference type="Pfam" id="PF14322"/>
    </source>
</evidence>
<evidence type="ECO:0000256" key="2">
    <source>
        <dbReference type="ARBA" id="ARBA00006275"/>
    </source>
</evidence>
<gene>
    <name evidence="8" type="ORF">SAMN05421788_102320</name>
</gene>
<dbReference type="InterPro" id="IPR033985">
    <property type="entry name" value="SusD-like_N"/>
</dbReference>
<accession>A0A173MHT6</accession>
<dbReference type="Gene3D" id="1.25.40.390">
    <property type="match status" value="1"/>
</dbReference>
<dbReference type="STRING" id="477680.SAMN05421788_102320"/>
<evidence type="ECO:0000256" key="3">
    <source>
        <dbReference type="ARBA" id="ARBA00022729"/>
    </source>
</evidence>
<feature type="domain" description="SusD-like N-terminal" evidence="7">
    <location>
        <begin position="72"/>
        <end position="221"/>
    </location>
</feature>
<dbReference type="InterPro" id="IPR011990">
    <property type="entry name" value="TPR-like_helical_dom_sf"/>
</dbReference>
<dbReference type="CDD" id="cd08977">
    <property type="entry name" value="SusD"/>
    <property type="match status" value="1"/>
</dbReference>